<dbReference type="InterPro" id="IPR023296">
    <property type="entry name" value="Glyco_hydro_beta-prop_sf"/>
</dbReference>
<dbReference type="Proteomes" id="UP000887574">
    <property type="component" value="Unplaced"/>
</dbReference>
<dbReference type="WBParaSite" id="jg14349">
    <property type="protein sequence ID" value="jg14349"/>
    <property type="gene ID" value="jg14349"/>
</dbReference>
<dbReference type="Gene3D" id="2.115.10.20">
    <property type="entry name" value="Glycosyl hydrolase domain, family 43"/>
    <property type="match status" value="1"/>
</dbReference>
<sequence length="229" mass="25145">MIPVGGGPTDKDTLWALVYAQLESTDKKTGRRNFRHSYAYAFQGFYGSDGAVMIAWLANWVDWDHIVDFETAMTLPRQVLLGADRKSILTPPVDQVVSLRDRVLDKMLFLRGQLISLPNGTAEIKLLIDPNYKGSIRLSLVHPTLKNPVPGVEISQQGLEIISGAVDKSKQQAIEVYADGGLTTGTARLLGNQKFTQMQLSGELAAITGADVWSLKAAEMRGKYINPQS</sequence>
<organism evidence="1 2">
    <name type="scientific">Ditylenchus dipsaci</name>
    <dbReference type="NCBI Taxonomy" id="166011"/>
    <lineage>
        <taxon>Eukaryota</taxon>
        <taxon>Metazoa</taxon>
        <taxon>Ecdysozoa</taxon>
        <taxon>Nematoda</taxon>
        <taxon>Chromadorea</taxon>
        <taxon>Rhabditida</taxon>
        <taxon>Tylenchina</taxon>
        <taxon>Tylenchomorpha</taxon>
        <taxon>Sphaerularioidea</taxon>
        <taxon>Anguinidae</taxon>
        <taxon>Anguininae</taxon>
        <taxon>Ditylenchus</taxon>
    </lineage>
</organism>
<keyword evidence="1" id="KW-1185">Reference proteome</keyword>
<evidence type="ECO:0000313" key="2">
    <source>
        <dbReference type="WBParaSite" id="jg14349"/>
    </source>
</evidence>
<reference evidence="2" key="1">
    <citation type="submission" date="2022-11" db="UniProtKB">
        <authorList>
            <consortium name="WormBaseParasite"/>
        </authorList>
    </citation>
    <scope>IDENTIFICATION</scope>
</reference>
<name>A0A915CZK5_9BILA</name>
<protein>
    <submittedName>
        <fullName evidence="2">Uncharacterized protein</fullName>
    </submittedName>
</protein>
<proteinExistence type="predicted"/>
<accession>A0A915CZK5</accession>
<evidence type="ECO:0000313" key="1">
    <source>
        <dbReference type="Proteomes" id="UP000887574"/>
    </source>
</evidence>
<dbReference type="AlphaFoldDB" id="A0A915CZK5"/>